<dbReference type="InterPro" id="IPR050865">
    <property type="entry name" value="BEACH_Domain"/>
</dbReference>
<dbReference type="PROSITE" id="PS50294">
    <property type="entry name" value="WD_REPEATS_REGION"/>
    <property type="match status" value="1"/>
</dbReference>
<dbReference type="PROSITE" id="PS50082">
    <property type="entry name" value="WD_REPEATS_2"/>
    <property type="match status" value="1"/>
</dbReference>
<dbReference type="InterPro" id="IPR000409">
    <property type="entry name" value="BEACH_dom"/>
</dbReference>
<evidence type="ECO:0000256" key="1">
    <source>
        <dbReference type="ARBA" id="ARBA00022574"/>
    </source>
</evidence>
<dbReference type="InterPro" id="IPR036322">
    <property type="entry name" value="WD40_repeat_dom_sf"/>
</dbReference>
<keyword evidence="7" id="KW-1185">Reference proteome</keyword>
<evidence type="ECO:0000256" key="2">
    <source>
        <dbReference type="ARBA" id="ARBA00022737"/>
    </source>
</evidence>
<keyword evidence="1 3" id="KW-0853">WD repeat</keyword>
<dbReference type="FunFam" id="1.10.1540.10:FF:000001">
    <property type="entry name" value="neurobeachin isoform X1"/>
    <property type="match status" value="1"/>
</dbReference>
<dbReference type="Proteomes" id="UP000054560">
    <property type="component" value="Unassembled WGS sequence"/>
</dbReference>
<sequence length="869" mass="96878">YVSNYDYLMQVNTLAGRSFNDLSQYPVMPWILSDYTSDTLDLNDPKVYRDLSLPMGALTTQRLNRFVDKFKTMEELGAEGGLGAELGMSPYFYGSHYSNLGAVLHFLVRLRPYTERFVAFQGGRFDLPDRTFHSLEHSWQLASELSGTDVKELIPEFFYLPDFLSNMNNYDLGVKQDGVRVGDVVLPPWAKGNPRYFILKHREALESPYVTERLPVWIDLIFGFKQMGKPAVQAYNVFHPMTYNGAVDVNAIQDPVQRSAVLTQIRSYGQTPQQLFNRPHPQRESLRILVRNNALINNLCIRVQLALPAIPCSPNELVPVSAWYLNPDTARPASKKADGRPEAKGAEARDAQSTPNSKPDPKPRDTPMKPVSSTSVDPHIEHRDDGKQNGEGVGDVGKDGDSVNAAQAEDNKRRDQKGHTTHHTTGRTGQRTSFSAAQAETEGTHSEKHARAGTGRDTDRTAGDVNTDLRTPSSLDGRGGVRQGRKRRYSLKRRKYTSCAERLYFTSEVVVVAVTCKSTALLPPEYTHAVTWDHTNGPNLVAYSPDRRACVSELLSDENRISCATASNVDSQSLFTGSVQGQVSIWRIRRMREKLKSEFREWLYFDLISAHSGHRGEVTCMSACDTFRFFATGGDDGRVCIWDIDRGVLSLVLHAHATPIGQCVTHLTTHLTSGAIVVVCRDNDYTAEVGTQEADGNDFERTVRGVYSTLCLYTVNGELVSKRRYTRNEFPNFGESSSSSHSNNLQWERERITARKEWRANPHSTARARAEPLEIVSLCMTQARISAGTDVVLVGDNRGVVCAYSLVDLTPVYRFKASHEGHPITNIETSPSGVSLVTADQSGCVVWWKNHAAPQDVQKPKLVTMPGLL</sequence>
<feature type="compositionally biased region" description="Basic and acidic residues" evidence="4">
    <location>
        <begin position="335"/>
        <end position="350"/>
    </location>
</feature>
<organism evidence="6 7">
    <name type="scientific">Sphaeroforma arctica JP610</name>
    <dbReference type="NCBI Taxonomy" id="667725"/>
    <lineage>
        <taxon>Eukaryota</taxon>
        <taxon>Ichthyosporea</taxon>
        <taxon>Ichthyophonida</taxon>
        <taxon>Sphaeroforma</taxon>
    </lineage>
</organism>
<evidence type="ECO:0000256" key="3">
    <source>
        <dbReference type="PROSITE-ProRule" id="PRU00221"/>
    </source>
</evidence>
<dbReference type="PROSITE" id="PS50197">
    <property type="entry name" value="BEACH"/>
    <property type="match status" value="1"/>
</dbReference>
<feature type="region of interest" description="Disordered" evidence="4">
    <location>
        <begin position="330"/>
        <end position="487"/>
    </location>
</feature>
<dbReference type="STRING" id="667725.A0A0L0FPT2"/>
<feature type="compositionally biased region" description="Basic and acidic residues" evidence="4">
    <location>
        <begin position="442"/>
        <end position="462"/>
    </location>
</feature>
<evidence type="ECO:0000313" key="6">
    <source>
        <dbReference type="EMBL" id="KNC78521.1"/>
    </source>
</evidence>
<dbReference type="SMART" id="SM00320">
    <property type="entry name" value="WD40"/>
    <property type="match status" value="3"/>
</dbReference>
<dbReference type="Pfam" id="PF02138">
    <property type="entry name" value="Beach"/>
    <property type="match status" value="1"/>
</dbReference>
<protein>
    <recommendedName>
        <fullName evidence="5">BEACH domain-containing protein</fullName>
    </recommendedName>
</protein>
<dbReference type="InterPro" id="IPR036372">
    <property type="entry name" value="BEACH_dom_sf"/>
</dbReference>
<dbReference type="Gene3D" id="1.10.1540.10">
    <property type="entry name" value="BEACH domain"/>
    <property type="match status" value="1"/>
</dbReference>
<proteinExistence type="predicted"/>
<dbReference type="Gene3D" id="2.130.10.10">
    <property type="entry name" value="YVTN repeat-like/Quinoprotein amine dehydrogenase"/>
    <property type="match status" value="2"/>
</dbReference>
<dbReference type="SUPFAM" id="SSF50978">
    <property type="entry name" value="WD40 repeat-like"/>
    <property type="match status" value="1"/>
</dbReference>
<dbReference type="RefSeq" id="XP_014152423.1">
    <property type="nucleotide sequence ID" value="XM_014296948.1"/>
</dbReference>
<dbReference type="GeneID" id="25909561"/>
<accession>A0A0L0FPT2</accession>
<dbReference type="InterPro" id="IPR001680">
    <property type="entry name" value="WD40_rpt"/>
</dbReference>
<keyword evidence="2" id="KW-0677">Repeat</keyword>
<dbReference type="EMBL" id="KQ242475">
    <property type="protein sequence ID" value="KNC78521.1"/>
    <property type="molecule type" value="Genomic_DNA"/>
</dbReference>
<name>A0A0L0FPT2_9EUKA</name>
<gene>
    <name evidence="6" type="ORF">SARC_09057</name>
</gene>
<dbReference type="InterPro" id="IPR015943">
    <property type="entry name" value="WD40/YVTN_repeat-like_dom_sf"/>
</dbReference>
<dbReference type="eggNOG" id="KOG1786">
    <property type="taxonomic scope" value="Eukaryota"/>
</dbReference>
<dbReference type="OrthoDB" id="26681at2759"/>
<feature type="repeat" description="WD" evidence="3">
    <location>
        <begin position="611"/>
        <end position="652"/>
    </location>
</feature>
<reference evidence="6 7" key="1">
    <citation type="submission" date="2011-02" db="EMBL/GenBank/DDBJ databases">
        <title>The Genome Sequence of Sphaeroforma arctica JP610.</title>
        <authorList>
            <consortium name="The Broad Institute Genome Sequencing Platform"/>
            <person name="Russ C."/>
            <person name="Cuomo C."/>
            <person name="Young S.K."/>
            <person name="Zeng Q."/>
            <person name="Gargeya S."/>
            <person name="Alvarado L."/>
            <person name="Berlin A."/>
            <person name="Chapman S.B."/>
            <person name="Chen Z."/>
            <person name="Freedman E."/>
            <person name="Gellesch M."/>
            <person name="Goldberg J."/>
            <person name="Griggs A."/>
            <person name="Gujja S."/>
            <person name="Heilman E."/>
            <person name="Heiman D."/>
            <person name="Howarth C."/>
            <person name="Mehta T."/>
            <person name="Neiman D."/>
            <person name="Pearson M."/>
            <person name="Roberts A."/>
            <person name="Saif S."/>
            <person name="Shea T."/>
            <person name="Shenoy N."/>
            <person name="Sisk P."/>
            <person name="Stolte C."/>
            <person name="Sykes S."/>
            <person name="White J."/>
            <person name="Yandava C."/>
            <person name="Burger G."/>
            <person name="Gray M.W."/>
            <person name="Holland P.W.H."/>
            <person name="King N."/>
            <person name="Lang F.B.F."/>
            <person name="Roger A.J."/>
            <person name="Ruiz-Trillo I."/>
            <person name="Haas B."/>
            <person name="Nusbaum C."/>
            <person name="Birren B."/>
        </authorList>
    </citation>
    <scope>NUCLEOTIDE SEQUENCE [LARGE SCALE GENOMIC DNA]</scope>
    <source>
        <strain evidence="6 7">JP610</strain>
    </source>
</reference>
<feature type="compositionally biased region" description="Basic residues" evidence="4">
    <location>
        <begin position="414"/>
        <end position="425"/>
    </location>
</feature>
<evidence type="ECO:0000313" key="7">
    <source>
        <dbReference type="Proteomes" id="UP000054560"/>
    </source>
</evidence>
<feature type="non-terminal residue" evidence="6">
    <location>
        <position position="1"/>
    </location>
</feature>
<dbReference type="PANTHER" id="PTHR13743">
    <property type="entry name" value="BEIGE/BEACH-RELATED"/>
    <property type="match status" value="1"/>
</dbReference>
<dbReference type="CDD" id="cd06071">
    <property type="entry name" value="Beach"/>
    <property type="match status" value="1"/>
</dbReference>
<dbReference type="Pfam" id="PF00400">
    <property type="entry name" value="WD40"/>
    <property type="match status" value="1"/>
</dbReference>
<evidence type="ECO:0000256" key="4">
    <source>
        <dbReference type="SAM" id="MobiDB-lite"/>
    </source>
</evidence>
<feature type="compositionally biased region" description="Basic and acidic residues" evidence="4">
    <location>
        <begin position="378"/>
        <end position="388"/>
    </location>
</feature>
<feature type="domain" description="BEACH" evidence="5">
    <location>
        <begin position="1"/>
        <end position="283"/>
    </location>
</feature>
<dbReference type="SUPFAM" id="SSF81837">
    <property type="entry name" value="BEACH domain"/>
    <property type="match status" value="1"/>
</dbReference>
<dbReference type="AlphaFoldDB" id="A0A0L0FPT2"/>
<dbReference type="PANTHER" id="PTHR13743:SF86">
    <property type="entry name" value="LYSOSOMAL-TRAFFICKING REGULATOR"/>
    <property type="match status" value="1"/>
</dbReference>
<evidence type="ECO:0000259" key="5">
    <source>
        <dbReference type="PROSITE" id="PS50197"/>
    </source>
</evidence>
<dbReference type="SMART" id="SM01026">
    <property type="entry name" value="Beach"/>
    <property type="match status" value="1"/>
</dbReference>